<gene>
    <name evidence="10" type="ORF">C8P66_11330</name>
</gene>
<feature type="transmembrane region" description="Helical" evidence="8">
    <location>
        <begin position="21"/>
        <end position="43"/>
    </location>
</feature>
<reference evidence="10 11" key="1">
    <citation type="submission" date="2018-06" db="EMBL/GenBank/DDBJ databases">
        <title>Genomic Encyclopedia of Archaeal and Bacterial Type Strains, Phase II (KMG-II): from individual species to whole genera.</title>
        <authorList>
            <person name="Goeker M."/>
        </authorList>
    </citation>
    <scope>NUCLEOTIDE SEQUENCE [LARGE SCALE GENOMIC DNA]</scope>
    <source>
        <strain evidence="10 11">DSM 24525</strain>
    </source>
</reference>
<feature type="transmembrane region" description="Helical" evidence="8">
    <location>
        <begin position="272"/>
        <end position="292"/>
    </location>
</feature>
<sequence>MLPRLDVPPRARWRFRWGWHAVPLLMLAASLLLRAFSFVPAVIDTDEGLYIVQAREWLDGGWPLDKVWDMHPIGAPAMVALGLAIFGQSIAAVRLLGAIFVAATGWALYGTARAGGLPRPPALAAGLLYIALTTQFGGLATNTEILFAPFVVAAMAYGLRTLERRVPPVWGDLIPMGVLVGIALTIKPVAAPEGCLAFALLTFPALWRRLLPWRRALAMAAAYALLCALPTLLLALAYALRGQFDEFLDGAFLAPLRYAGGRLALGDAAWEIGTAAMILIWPLALALVSLLLPRGVVERRLAVVGSIWLATASLAVVGPGMFYNHYFLVWLPSVSLMAALGAWRLGRLVKPEQTVLALAVIVGAVGINAWSVDAVGRMRSGIGLRNPDPVRQVAAAVAAVIPPGAPVLMANYHAVVQFLAGSGLATRYAFPAHFTGHYGDVAGIDMDAEVARVLAARPAAIVIDRGWWPAIRPVAQAMLTRTLAESYVLAATVREERGRVEIWRLRPDPPPAPPPG</sequence>
<evidence type="ECO:0000256" key="6">
    <source>
        <dbReference type="ARBA" id="ARBA00022989"/>
    </source>
</evidence>
<keyword evidence="11" id="KW-1185">Reference proteome</keyword>
<feature type="transmembrane region" description="Helical" evidence="8">
    <location>
        <begin position="77"/>
        <end position="109"/>
    </location>
</feature>
<comment type="subcellular location">
    <subcellularLocation>
        <location evidence="1">Cell membrane</location>
        <topology evidence="1">Multi-pass membrane protein</topology>
    </subcellularLocation>
</comment>
<evidence type="ECO:0000256" key="1">
    <source>
        <dbReference type="ARBA" id="ARBA00004651"/>
    </source>
</evidence>
<feature type="transmembrane region" description="Helical" evidence="8">
    <location>
        <begin position="301"/>
        <end position="321"/>
    </location>
</feature>
<keyword evidence="7 8" id="KW-0472">Membrane</keyword>
<evidence type="ECO:0000259" key="9">
    <source>
        <dbReference type="Pfam" id="PF13231"/>
    </source>
</evidence>
<evidence type="ECO:0000313" key="10">
    <source>
        <dbReference type="EMBL" id="PZW44863.1"/>
    </source>
</evidence>
<evidence type="ECO:0000256" key="8">
    <source>
        <dbReference type="SAM" id="Phobius"/>
    </source>
</evidence>
<dbReference type="OrthoDB" id="345761at2"/>
<name>A0A2W7J1K9_9PROT</name>
<evidence type="ECO:0000256" key="5">
    <source>
        <dbReference type="ARBA" id="ARBA00022692"/>
    </source>
</evidence>
<keyword evidence="4 10" id="KW-0808">Transferase</keyword>
<evidence type="ECO:0000256" key="7">
    <source>
        <dbReference type="ARBA" id="ARBA00023136"/>
    </source>
</evidence>
<evidence type="ECO:0000256" key="2">
    <source>
        <dbReference type="ARBA" id="ARBA00022475"/>
    </source>
</evidence>
<dbReference type="InterPro" id="IPR038731">
    <property type="entry name" value="RgtA/B/C-like"/>
</dbReference>
<dbReference type="PANTHER" id="PTHR33908">
    <property type="entry name" value="MANNOSYLTRANSFERASE YKCB-RELATED"/>
    <property type="match status" value="1"/>
</dbReference>
<accession>A0A2W7J1K9</accession>
<feature type="domain" description="Glycosyltransferase RgtA/B/C/D-like" evidence="9">
    <location>
        <begin position="71"/>
        <end position="232"/>
    </location>
</feature>
<feature type="transmembrane region" description="Helical" evidence="8">
    <location>
        <begin position="355"/>
        <end position="372"/>
    </location>
</feature>
<organism evidence="10 11">
    <name type="scientific">Humitalea rosea</name>
    <dbReference type="NCBI Taxonomy" id="990373"/>
    <lineage>
        <taxon>Bacteria</taxon>
        <taxon>Pseudomonadati</taxon>
        <taxon>Pseudomonadota</taxon>
        <taxon>Alphaproteobacteria</taxon>
        <taxon>Acetobacterales</taxon>
        <taxon>Roseomonadaceae</taxon>
        <taxon>Humitalea</taxon>
    </lineage>
</organism>
<dbReference type="Pfam" id="PF13231">
    <property type="entry name" value="PMT_2"/>
    <property type="match status" value="1"/>
</dbReference>
<keyword evidence="5 8" id="KW-0812">Transmembrane</keyword>
<proteinExistence type="predicted"/>
<dbReference type="EMBL" id="QKYU01000013">
    <property type="protein sequence ID" value="PZW44863.1"/>
    <property type="molecule type" value="Genomic_DNA"/>
</dbReference>
<feature type="transmembrane region" description="Helical" evidence="8">
    <location>
        <begin position="190"/>
        <end position="207"/>
    </location>
</feature>
<dbReference type="RefSeq" id="WP_158537234.1">
    <property type="nucleotide sequence ID" value="NZ_QKYU01000013.1"/>
</dbReference>
<dbReference type="AlphaFoldDB" id="A0A2W7J1K9"/>
<feature type="transmembrane region" description="Helical" evidence="8">
    <location>
        <begin position="219"/>
        <end position="240"/>
    </location>
</feature>
<evidence type="ECO:0000256" key="4">
    <source>
        <dbReference type="ARBA" id="ARBA00022679"/>
    </source>
</evidence>
<dbReference type="GO" id="GO:0009103">
    <property type="term" value="P:lipopolysaccharide biosynthetic process"/>
    <property type="evidence" value="ECO:0007669"/>
    <property type="project" value="UniProtKB-ARBA"/>
</dbReference>
<evidence type="ECO:0000313" key="11">
    <source>
        <dbReference type="Proteomes" id="UP000249688"/>
    </source>
</evidence>
<dbReference type="InterPro" id="IPR050297">
    <property type="entry name" value="LipidA_mod_glycosyltrf_83"/>
</dbReference>
<keyword evidence="2" id="KW-1003">Cell membrane</keyword>
<dbReference type="GO" id="GO:0005886">
    <property type="term" value="C:plasma membrane"/>
    <property type="evidence" value="ECO:0007669"/>
    <property type="project" value="UniProtKB-SubCell"/>
</dbReference>
<keyword evidence="3" id="KW-0328">Glycosyltransferase</keyword>
<dbReference type="Proteomes" id="UP000249688">
    <property type="component" value="Unassembled WGS sequence"/>
</dbReference>
<keyword evidence="6 8" id="KW-1133">Transmembrane helix</keyword>
<feature type="transmembrane region" description="Helical" evidence="8">
    <location>
        <begin position="169"/>
        <end position="184"/>
    </location>
</feature>
<evidence type="ECO:0000256" key="3">
    <source>
        <dbReference type="ARBA" id="ARBA00022676"/>
    </source>
</evidence>
<dbReference type="GO" id="GO:0016763">
    <property type="term" value="F:pentosyltransferase activity"/>
    <property type="evidence" value="ECO:0007669"/>
    <property type="project" value="TreeGrafter"/>
</dbReference>
<dbReference type="PANTHER" id="PTHR33908:SF11">
    <property type="entry name" value="MEMBRANE PROTEIN"/>
    <property type="match status" value="1"/>
</dbReference>
<protein>
    <submittedName>
        <fullName evidence="10">4-amino-4-deoxy-L-arabinose transferase-like glycosyltransferase</fullName>
    </submittedName>
</protein>
<feature type="transmembrane region" description="Helical" evidence="8">
    <location>
        <begin position="145"/>
        <end position="162"/>
    </location>
</feature>
<comment type="caution">
    <text evidence="10">The sequence shown here is derived from an EMBL/GenBank/DDBJ whole genome shotgun (WGS) entry which is preliminary data.</text>
</comment>